<proteinExistence type="predicted"/>
<keyword evidence="1" id="KW-1133">Transmembrane helix</keyword>
<reference evidence="3" key="1">
    <citation type="journal article" date="2019" name="Int. J. Syst. Evol. Microbiol.">
        <title>The Global Catalogue of Microorganisms (GCM) 10K type strain sequencing project: providing services to taxonomists for standard genome sequencing and annotation.</title>
        <authorList>
            <consortium name="The Broad Institute Genomics Platform"/>
            <consortium name="The Broad Institute Genome Sequencing Center for Infectious Disease"/>
            <person name="Wu L."/>
            <person name="Ma J."/>
        </authorList>
    </citation>
    <scope>NUCLEOTIDE SEQUENCE [LARGE SCALE GENOMIC DNA]</scope>
    <source>
        <strain evidence="3">CCUG 57401</strain>
    </source>
</reference>
<feature type="transmembrane region" description="Helical" evidence="1">
    <location>
        <begin position="21"/>
        <end position="38"/>
    </location>
</feature>
<keyword evidence="3" id="KW-1185">Reference proteome</keyword>
<dbReference type="Proteomes" id="UP001596037">
    <property type="component" value="Unassembled WGS sequence"/>
</dbReference>
<comment type="caution">
    <text evidence="2">The sequence shown here is derived from an EMBL/GenBank/DDBJ whole genome shotgun (WGS) entry which is preliminary data.</text>
</comment>
<gene>
    <name evidence="2" type="ORF">ACFPOE_13270</name>
</gene>
<evidence type="ECO:0000256" key="1">
    <source>
        <dbReference type="SAM" id="Phobius"/>
    </source>
</evidence>
<accession>A0ABW0NDA5</accession>
<evidence type="ECO:0000313" key="3">
    <source>
        <dbReference type="Proteomes" id="UP001596037"/>
    </source>
</evidence>
<keyword evidence="1" id="KW-0812">Transmembrane</keyword>
<dbReference type="RefSeq" id="WP_376850561.1">
    <property type="nucleotide sequence ID" value="NZ_JBHSMF010000006.1"/>
</dbReference>
<name>A0ABW0NDA5_9BURK</name>
<dbReference type="EMBL" id="JBHSMF010000006">
    <property type="protein sequence ID" value="MFC5498510.1"/>
    <property type="molecule type" value="Genomic_DNA"/>
</dbReference>
<protein>
    <submittedName>
        <fullName evidence="2">Uncharacterized protein</fullName>
    </submittedName>
</protein>
<sequence length="79" mass="8181">MNTTQTSRRTVPSQVSASVRFATAVAIAAILALAWIGAEHESHRAVQTATAAISRGTVPAAQPAVEIANRRDAASASRI</sequence>
<organism evidence="2 3">
    <name type="scientific">Caenimonas terrae</name>
    <dbReference type="NCBI Taxonomy" id="696074"/>
    <lineage>
        <taxon>Bacteria</taxon>
        <taxon>Pseudomonadati</taxon>
        <taxon>Pseudomonadota</taxon>
        <taxon>Betaproteobacteria</taxon>
        <taxon>Burkholderiales</taxon>
        <taxon>Comamonadaceae</taxon>
        <taxon>Caenimonas</taxon>
    </lineage>
</organism>
<evidence type="ECO:0000313" key="2">
    <source>
        <dbReference type="EMBL" id="MFC5498510.1"/>
    </source>
</evidence>
<keyword evidence="1" id="KW-0472">Membrane</keyword>